<protein>
    <submittedName>
        <fullName evidence="2">Head GIN domain-containing protein</fullName>
    </submittedName>
</protein>
<name>A0ABW5J4X0_9BACT</name>
<evidence type="ECO:0000313" key="2">
    <source>
        <dbReference type="EMBL" id="MFD2520695.1"/>
    </source>
</evidence>
<gene>
    <name evidence="2" type="ORF">ACFSR2_07375</name>
</gene>
<dbReference type="EMBL" id="JBHULC010000007">
    <property type="protein sequence ID" value="MFD2520695.1"/>
    <property type="molecule type" value="Genomic_DNA"/>
</dbReference>
<dbReference type="RefSeq" id="WP_340239887.1">
    <property type="nucleotide sequence ID" value="NZ_JBBEWC010000016.1"/>
</dbReference>
<reference evidence="3" key="1">
    <citation type="journal article" date="2019" name="Int. J. Syst. Evol. Microbiol.">
        <title>The Global Catalogue of Microorganisms (GCM) 10K type strain sequencing project: providing services to taxonomists for standard genome sequencing and annotation.</title>
        <authorList>
            <consortium name="The Broad Institute Genomics Platform"/>
            <consortium name="The Broad Institute Genome Sequencing Center for Infectious Disease"/>
            <person name="Wu L."/>
            <person name="Ma J."/>
        </authorList>
    </citation>
    <scope>NUCLEOTIDE SEQUENCE [LARGE SCALE GENOMIC DNA]</scope>
    <source>
        <strain evidence="3">KCTC 52344</strain>
    </source>
</reference>
<dbReference type="Gene3D" id="2.160.20.120">
    <property type="match status" value="1"/>
</dbReference>
<evidence type="ECO:0000259" key="1">
    <source>
        <dbReference type="Pfam" id="PF10988"/>
    </source>
</evidence>
<feature type="domain" description="Putative auto-transporter adhesin head GIN" evidence="1">
    <location>
        <begin position="43"/>
        <end position="223"/>
    </location>
</feature>
<dbReference type="PROSITE" id="PS51257">
    <property type="entry name" value="PROKAR_LIPOPROTEIN"/>
    <property type="match status" value="1"/>
</dbReference>
<organism evidence="2 3">
    <name type="scientific">Emticicia soli</name>
    <dbReference type="NCBI Taxonomy" id="2027878"/>
    <lineage>
        <taxon>Bacteria</taxon>
        <taxon>Pseudomonadati</taxon>
        <taxon>Bacteroidota</taxon>
        <taxon>Cytophagia</taxon>
        <taxon>Cytophagales</taxon>
        <taxon>Leadbetterellaceae</taxon>
        <taxon>Emticicia</taxon>
    </lineage>
</organism>
<accession>A0ABW5J4X0</accession>
<dbReference type="Proteomes" id="UP001597510">
    <property type="component" value="Unassembled WGS sequence"/>
</dbReference>
<sequence length="238" mass="26152">MKKPNLGSIIAIALLVFSISSCGLLQQGIEPRNPDEKTFDLRNFDKLEMGNAFNINVKQGSNYRVIANGDSRDINDLVVRVSGGELEIYYKKWRVRRYRMEIEIEMPTLKEVDFSGATTSYINGFDNIDELDIDLSGSSRATIYAKARTYEIDLSGASELELEGSGQLLEADLSGASKLNAFDTQVVRASLEVSGASSGRVNVSERLNVRASGASKVKYRGNPEVISNLSGSSHVERD</sequence>
<dbReference type="InterPro" id="IPR021255">
    <property type="entry name" value="DUF2807"/>
</dbReference>
<evidence type="ECO:0000313" key="3">
    <source>
        <dbReference type="Proteomes" id="UP001597510"/>
    </source>
</evidence>
<comment type="caution">
    <text evidence="2">The sequence shown here is derived from an EMBL/GenBank/DDBJ whole genome shotgun (WGS) entry which is preliminary data.</text>
</comment>
<proteinExistence type="predicted"/>
<dbReference type="Pfam" id="PF10988">
    <property type="entry name" value="DUF2807"/>
    <property type="match status" value="1"/>
</dbReference>
<keyword evidence="3" id="KW-1185">Reference proteome</keyword>